<protein>
    <recommendedName>
        <fullName evidence="5">DUF11 domain-containing protein</fullName>
    </recommendedName>
</protein>
<dbReference type="EMBL" id="FMCU01000001">
    <property type="protein sequence ID" value="SCE63723.1"/>
    <property type="molecule type" value="Genomic_DNA"/>
</dbReference>
<evidence type="ECO:0000313" key="3">
    <source>
        <dbReference type="EMBL" id="SCE63723.1"/>
    </source>
</evidence>
<keyword evidence="4" id="KW-1185">Reference proteome</keyword>
<evidence type="ECO:0008006" key="5">
    <source>
        <dbReference type="Google" id="ProtNLM"/>
    </source>
</evidence>
<proteinExistence type="predicted"/>
<feature type="signal peptide" evidence="2">
    <location>
        <begin position="1"/>
        <end position="26"/>
    </location>
</feature>
<reference evidence="4" key="1">
    <citation type="submission" date="2016-06" db="EMBL/GenBank/DDBJ databases">
        <authorList>
            <person name="Varghese N."/>
            <person name="Submissions Spin"/>
        </authorList>
    </citation>
    <scope>NUCLEOTIDE SEQUENCE [LARGE SCALE GENOMIC DNA]</scope>
    <source>
        <strain evidence="4">DSM 44100</strain>
    </source>
</reference>
<dbReference type="RefSeq" id="WP_091237209.1">
    <property type="nucleotide sequence ID" value="NZ_FMCU01000001.1"/>
</dbReference>
<sequence length="287" mass="29217">MRVRTLAASLALAIGGVLTVAVPASAHPVLNLSASPATVTAGSTVTLTISGTSNGNYTGARIEVFSSTPSKGGTTGSLTSFTSSPSCGGTPGTPTCTEITNRYKIGNITLTNSQAFSYTVTFTVDSATTAGTFTSKAQFYKSDTTTDGPTTGPLITVTPATADLAITKDSVSFDLEILTFSFTYVNNGPAATTTPLTYSTGPSPSGFASEQDNDCVSGAGESASCDLNFSIAANDSGLLVFRYSLSLFVLGNYTVTATLLPANDSNTANNTVVWNCTAVTALIVNCT</sequence>
<feature type="region of interest" description="Disordered" evidence="1">
    <location>
        <begin position="68"/>
        <end position="91"/>
    </location>
</feature>
<accession>A0A1C4TWA9</accession>
<name>A0A1C4TWA9_9ACTN</name>
<dbReference type="Proteomes" id="UP000198797">
    <property type="component" value="Unassembled WGS sequence"/>
</dbReference>
<keyword evidence="2" id="KW-0732">Signal</keyword>
<organism evidence="3 4">
    <name type="scientific">Micromonospora matsumotoense</name>
    <dbReference type="NCBI Taxonomy" id="121616"/>
    <lineage>
        <taxon>Bacteria</taxon>
        <taxon>Bacillati</taxon>
        <taxon>Actinomycetota</taxon>
        <taxon>Actinomycetes</taxon>
        <taxon>Micromonosporales</taxon>
        <taxon>Micromonosporaceae</taxon>
        <taxon>Micromonospora</taxon>
    </lineage>
</organism>
<evidence type="ECO:0000256" key="1">
    <source>
        <dbReference type="SAM" id="MobiDB-lite"/>
    </source>
</evidence>
<dbReference type="OrthoDB" id="5208199at2"/>
<gene>
    <name evidence="3" type="ORF">GA0070216_10128</name>
</gene>
<dbReference type="AlphaFoldDB" id="A0A1C4TWA9"/>
<feature type="chain" id="PRO_5008704220" description="DUF11 domain-containing protein" evidence="2">
    <location>
        <begin position="27"/>
        <end position="287"/>
    </location>
</feature>
<evidence type="ECO:0000256" key="2">
    <source>
        <dbReference type="SAM" id="SignalP"/>
    </source>
</evidence>
<evidence type="ECO:0000313" key="4">
    <source>
        <dbReference type="Proteomes" id="UP000198797"/>
    </source>
</evidence>